<dbReference type="PROSITE" id="PS50943">
    <property type="entry name" value="HTH_CROC1"/>
    <property type="match status" value="1"/>
</dbReference>
<evidence type="ECO:0000259" key="4">
    <source>
        <dbReference type="PROSITE" id="PS50943"/>
    </source>
</evidence>
<feature type="domain" description="HTH cro/C1-type" evidence="4">
    <location>
        <begin position="14"/>
        <end position="68"/>
    </location>
</feature>
<evidence type="ECO:0000256" key="3">
    <source>
        <dbReference type="ARBA" id="ARBA00023163"/>
    </source>
</evidence>
<proteinExistence type="predicted"/>
<name>A0A7X0H520_9BACT</name>
<dbReference type="SMART" id="SM00530">
    <property type="entry name" value="HTH_XRE"/>
    <property type="match status" value="1"/>
</dbReference>
<dbReference type="GO" id="GO:0003700">
    <property type="term" value="F:DNA-binding transcription factor activity"/>
    <property type="evidence" value="ECO:0007669"/>
    <property type="project" value="TreeGrafter"/>
</dbReference>
<evidence type="ECO:0000313" key="6">
    <source>
        <dbReference type="Proteomes" id="UP000541810"/>
    </source>
</evidence>
<dbReference type="InterPro" id="IPR001387">
    <property type="entry name" value="Cro/C1-type_HTH"/>
</dbReference>
<sequence length="74" mass="8371">MKQVDVKAKFGQRLRDIRNQMGWSQEHLAAVVGLDRSYVGGVERGERNISIENICKLAEALEINPAVLFEQWGT</sequence>
<evidence type="ECO:0000313" key="5">
    <source>
        <dbReference type="EMBL" id="MBB6429379.1"/>
    </source>
</evidence>
<dbReference type="Gene3D" id="1.10.260.40">
    <property type="entry name" value="lambda repressor-like DNA-binding domains"/>
    <property type="match status" value="1"/>
</dbReference>
<dbReference type="GO" id="GO:0003677">
    <property type="term" value="F:DNA binding"/>
    <property type="evidence" value="ECO:0007669"/>
    <property type="project" value="UniProtKB-KW"/>
</dbReference>
<dbReference type="RefSeq" id="WP_184676961.1">
    <property type="nucleotide sequence ID" value="NZ_JACHGY010000001.1"/>
</dbReference>
<dbReference type="AlphaFoldDB" id="A0A7X0H520"/>
<organism evidence="5 6">
    <name type="scientific">Algisphaera agarilytica</name>
    <dbReference type="NCBI Taxonomy" id="1385975"/>
    <lineage>
        <taxon>Bacteria</taxon>
        <taxon>Pseudomonadati</taxon>
        <taxon>Planctomycetota</taxon>
        <taxon>Phycisphaerae</taxon>
        <taxon>Phycisphaerales</taxon>
        <taxon>Phycisphaeraceae</taxon>
        <taxon>Algisphaera</taxon>
    </lineage>
</organism>
<dbReference type="CDD" id="cd00093">
    <property type="entry name" value="HTH_XRE"/>
    <property type="match status" value="1"/>
</dbReference>
<dbReference type="PANTHER" id="PTHR46797:SF23">
    <property type="entry name" value="HTH-TYPE TRANSCRIPTIONAL REGULATOR SUTR"/>
    <property type="match status" value="1"/>
</dbReference>
<dbReference type="EMBL" id="JACHGY010000001">
    <property type="protein sequence ID" value="MBB6429379.1"/>
    <property type="molecule type" value="Genomic_DNA"/>
</dbReference>
<keyword evidence="3" id="KW-0804">Transcription</keyword>
<dbReference type="InterPro" id="IPR050807">
    <property type="entry name" value="TransReg_Diox_bact_type"/>
</dbReference>
<evidence type="ECO:0000256" key="1">
    <source>
        <dbReference type="ARBA" id="ARBA00023015"/>
    </source>
</evidence>
<dbReference type="GO" id="GO:0005829">
    <property type="term" value="C:cytosol"/>
    <property type="evidence" value="ECO:0007669"/>
    <property type="project" value="TreeGrafter"/>
</dbReference>
<keyword evidence="2" id="KW-0238">DNA-binding</keyword>
<dbReference type="SUPFAM" id="SSF47413">
    <property type="entry name" value="lambda repressor-like DNA-binding domains"/>
    <property type="match status" value="1"/>
</dbReference>
<keyword evidence="6" id="KW-1185">Reference proteome</keyword>
<evidence type="ECO:0000256" key="2">
    <source>
        <dbReference type="ARBA" id="ARBA00023125"/>
    </source>
</evidence>
<dbReference type="PANTHER" id="PTHR46797">
    <property type="entry name" value="HTH-TYPE TRANSCRIPTIONAL REGULATOR"/>
    <property type="match status" value="1"/>
</dbReference>
<dbReference type="Proteomes" id="UP000541810">
    <property type="component" value="Unassembled WGS sequence"/>
</dbReference>
<keyword evidence="1" id="KW-0805">Transcription regulation</keyword>
<gene>
    <name evidence="5" type="ORF">HNQ40_001185</name>
</gene>
<accession>A0A7X0H520</accession>
<dbReference type="InterPro" id="IPR010982">
    <property type="entry name" value="Lambda_DNA-bd_dom_sf"/>
</dbReference>
<protein>
    <submittedName>
        <fullName evidence="5">Transcriptional regulator with XRE-family HTH domain</fullName>
    </submittedName>
</protein>
<comment type="caution">
    <text evidence="5">The sequence shown here is derived from an EMBL/GenBank/DDBJ whole genome shotgun (WGS) entry which is preliminary data.</text>
</comment>
<dbReference type="Pfam" id="PF01381">
    <property type="entry name" value="HTH_3"/>
    <property type="match status" value="1"/>
</dbReference>
<reference evidence="5 6" key="1">
    <citation type="submission" date="2020-08" db="EMBL/GenBank/DDBJ databases">
        <title>Genomic Encyclopedia of Type Strains, Phase IV (KMG-IV): sequencing the most valuable type-strain genomes for metagenomic binning, comparative biology and taxonomic classification.</title>
        <authorList>
            <person name="Goeker M."/>
        </authorList>
    </citation>
    <scope>NUCLEOTIDE SEQUENCE [LARGE SCALE GENOMIC DNA]</scope>
    <source>
        <strain evidence="5 6">DSM 103725</strain>
    </source>
</reference>